<dbReference type="Gene3D" id="3.30.565.10">
    <property type="entry name" value="Histidine kinase-like ATPase, C-terminal domain"/>
    <property type="match status" value="1"/>
</dbReference>
<dbReference type="SMART" id="SM00387">
    <property type="entry name" value="HATPase_c"/>
    <property type="match status" value="1"/>
</dbReference>
<protein>
    <recommendedName>
        <fullName evidence="14">Sensor histidine kinase MtrB</fullName>
        <ecNumber evidence="3">2.7.13.3</ecNumber>
    </recommendedName>
</protein>
<dbReference type="SUPFAM" id="SSF158472">
    <property type="entry name" value="HAMP domain-like"/>
    <property type="match status" value="1"/>
</dbReference>
<evidence type="ECO:0000256" key="11">
    <source>
        <dbReference type="ARBA" id="ARBA00022989"/>
    </source>
</evidence>
<keyword evidence="13 16" id="KW-0472">Membrane</keyword>
<keyword evidence="8" id="KW-0547">Nucleotide-binding</keyword>
<dbReference type="SUPFAM" id="SSF47384">
    <property type="entry name" value="Homodimeric domain of signal transducing histidine kinase"/>
    <property type="match status" value="1"/>
</dbReference>
<keyword evidence="5" id="KW-0597">Phosphoprotein</keyword>
<comment type="subcellular location">
    <subcellularLocation>
        <location evidence="2">Cell membrane</location>
        <topology evidence="2">Multi-pass membrane protein</topology>
    </subcellularLocation>
</comment>
<evidence type="ECO:0000313" key="20">
    <source>
        <dbReference type="Proteomes" id="UP000663801"/>
    </source>
</evidence>
<dbReference type="Pfam" id="PF00512">
    <property type="entry name" value="HisKA"/>
    <property type="match status" value="1"/>
</dbReference>
<dbReference type="Gene3D" id="6.10.340.10">
    <property type="match status" value="1"/>
</dbReference>
<evidence type="ECO:0000313" key="19">
    <source>
        <dbReference type="EMBL" id="MBM9476987.1"/>
    </source>
</evidence>
<dbReference type="InterPro" id="IPR004358">
    <property type="entry name" value="Sig_transdc_His_kin-like_C"/>
</dbReference>
<dbReference type="CDD" id="cd06225">
    <property type="entry name" value="HAMP"/>
    <property type="match status" value="1"/>
</dbReference>
<name>A0A939C698_9ACTN</name>
<dbReference type="InterPro" id="IPR005467">
    <property type="entry name" value="His_kinase_dom"/>
</dbReference>
<reference evidence="19" key="1">
    <citation type="submission" date="2021-01" db="EMBL/GenBank/DDBJ databases">
        <title>KCTC 19127 draft genome.</title>
        <authorList>
            <person name="An D."/>
        </authorList>
    </citation>
    <scope>NUCLEOTIDE SEQUENCE</scope>
    <source>
        <strain evidence="19">KCTC 19127</strain>
    </source>
</reference>
<keyword evidence="7 16" id="KW-0812">Transmembrane</keyword>
<evidence type="ECO:0000259" key="18">
    <source>
        <dbReference type="PROSITE" id="PS50885"/>
    </source>
</evidence>
<evidence type="ECO:0000256" key="16">
    <source>
        <dbReference type="SAM" id="Phobius"/>
    </source>
</evidence>
<keyword evidence="10" id="KW-0067">ATP-binding</keyword>
<dbReference type="NCBIfam" id="NF040691">
    <property type="entry name" value="MtrAB_MtrB"/>
    <property type="match status" value="1"/>
</dbReference>
<keyword evidence="11 16" id="KW-1133">Transmembrane helix</keyword>
<keyword evidence="6" id="KW-0808">Transferase</keyword>
<dbReference type="EMBL" id="JAERWL010000009">
    <property type="protein sequence ID" value="MBM9476987.1"/>
    <property type="molecule type" value="Genomic_DNA"/>
</dbReference>
<keyword evidence="12" id="KW-0902">Two-component regulatory system</keyword>
<evidence type="ECO:0000256" key="2">
    <source>
        <dbReference type="ARBA" id="ARBA00004651"/>
    </source>
</evidence>
<dbReference type="InterPro" id="IPR003660">
    <property type="entry name" value="HAMP_dom"/>
</dbReference>
<keyword evidence="4" id="KW-1003">Cell membrane</keyword>
<dbReference type="PROSITE" id="PS50885">
    <property type="entry name" value="HAMP"/>
    <property type="match status" value="1"/>
</dbReference>
<evidence type="ECO:0000256" key="14">
    <source>
        <dbReference type="ARBA" id="ARBA00035305"/>
    </source>
</evidence>
<dbReference type="InterPro" id="IPR050736">
    <property type="entry name" value="Sensor_HK_Regulatory"/>
</dbReference>
<organism evidence="19 20">
    <name type="scientific">Nakamurella flavida</name>
    <dbReference type="NCBI Taxonomy" id="363630"/>
    <lineage>
        <taxon>Bacteria</taxon>
        <taxon>Bacillati</taxon>
        <taxon>Actinomycetota</taxon>
        <taxon>Actinomycetes</taxon>
        <taxon>Nakamurellales</taxon>
        <taxon>Nakamurellaceae</taxon>
        <taxon>Nakamurella</taxon>
    </lineage>
</organism>
<dbReference type="PANTHER" id="PTHR43711">
    <property type="entry name" value="TWO-COMPONENT HISTIDINE KINASE"/>
    <property type="match status" value="1"/>
</dbReference>
<dbReference type="AlphaFoldDB" id="A0A939C698"/>
<evidence type="ECO:0000256" key="9">
    <source>
        <dbReference type="ARBA" id="ARBA00022777"/>
    </source>
</evidence>
<dbReference type="InterPro" id="IPR036890">
    <property type="entry name" value="HATPase_C_sf"/>
</dbReference>
<comment type="caution">
    <text evidence="19">The sequence shown here is derived from an EMBL/GenBank/DDBJ whole genome shotgun (WGS) entry which is preliminary data.</text>
</comment>
<evidence type="ECO:0000256" key="12">
    <source>
        <dbReference type="ARBA" id="ARBA00023012"/>
    </source>
</evidence>
<dbReference type="PANTHER" id="PTHR43711:SF1">
    <property type="entry name" value="HISTIDINE KINASE 1"/>
    <property type="match status" value="1"/>
</dbReference>
<feature type="region of interest" description="Disordered" evidence="15">
    <location>
        <begin position="466"/>
        <end position="562"/>
    </location>
</feature>
<keyword evidence="20" id="KW-1185">Reference proteome</keyword>
<dbReference type="CDD" id="cd00075">
    <property type="entry name" value="HATPase"/>
    <property type="match status" value="1"/>
</dbReference>
<dbReference type="SUPFAM" id="SSF55874">
    <property type="entry name" value="ATPase domain of HSP90 chaperone/DNA topoisomerase II/histidine kinase"/>
    <property type="match status" value="1"/>
</dbReference>
<accession>A0A939C698</accession>
<feature type="domain" description="HAMP" evidence="18">
    <location>
        <begin position="185"/>
        <end position="237"/>
    </location>
</feature>
<dbReference type="InterPro" id="IPR036097">
    <property type="entry name" value="HisK_dim/P_sf"/>
</dbReference>
<dbReference type="GO" id="GO:0005524">
    <property type="term" value="F:ATP binding"/>
    <property type="evidence" value="ECO:0007669"/>
    <property type="project" value="UniProtKB-KW"/>
</dbReference>
<dbReference type="SMART" id="SM00388">
    <property type="entry name" value="HisKA"/>
    <property type="match status" value="1"/>
</dbReference>
<evidence type="ECO:0000256" key="5">
    <source>
        <dbReference type="ARBA" id="ARBA00022553"/>
    </source>
</evidence>
<gene>
    <name evidence="19" type="ORF">JL107_11060</name>
</gene>
<dbReference type="PROSITE" id="PS50109">
    <property type="entry name" value="HIS_KIN"/>
    <property type="match status" value="1"/>
</dbReference>
<feature type="domain" description="Histidine kinase" evidence="17">
    <location>
        <begin position="252"/>
        <end position="469"/>
    </location>
</feature>
<feature type="transmembrane region" description="Helical" evidence="16">
    <location>
        <begin position="165"/>
        <end position="185"/>
    </location>
</feature>
<dbReference type="InterPro" id="IPR003594">
    <property type="entry name" value="HATPase_dom"/>
</dbReference>
<dbReference type="GO" id="GO:0000155">
    <property type="term" value="F:phosphorelay sensor kinase activity"/>
    <property type="evidence" value="ECO:0007669"/>
    <property type="project" value="InterPro"/>
</dbReference>
<dbReference type="SMART" id="SM00304">
    <property type="entry name" value="HAMP"/>
    <property type="match status" value="1"/>
</dbReference>
<evidence type="ECO:0000256" key="1">
    <source>
        <dbReference type="ARBA" id="ARBA00000085"/>
    </source>
</evidence>
<dbReference type="GO" id="GO:0005886">
    <property type="term" value="C:plasma membrane"/>
    <property type="evidence" value="ECO:0007669"/>
    <property type="project" value="UniProtKB-SubCell"/>
</dbReference>
<dbReference type="Proteomes" id="UP000663801">
    <property type="component" value="Unassembled WGS sequence"/>
</dbReference>
<dbReference type="InterPro" id="IPR003661">
    <property type="entry name" value="HisK_dim/P_dom"/>
</dbReference>
<sequence>MLGLGVILQQQIMRGLLQSKVDAAVAELDNARSTAENSLAGADSDPNSLRDQLQRTVQELGRPTTQTGAQNSTAGVFEPVIIPSRLGSEIDLAVGPTRDVPAELRSRVQAGYLARQYTTVERDGVAIPALVVGTPAVTRTDSFEVYLIFLLAGEQKTVGVVQNTLLLGGAVAALALTAIAALVAFQVARPVRRAAAVARRLAAGDLGERMPVKGPIEMTTLALSFNGMAEAIRAQIRQLEEFGKLQRQFTSDVSHELRTPLTTVRMAADLLHDSREDFPPHLARSTELLMAEVDRFEILLADLLEISRHDAGMADLNAEAIDMRACVRDSVDGARGLAARAGVQIVLDLPLDPVVAEIDTRRVDRILRNLVNNAIDHAEGGTVEIDMAADADAVAVTVTDHGVGLRPGQAGLVFNRFWRADPSRQRHTGGTGLGLAISLEDAQLHGGWLQASGSPGVGARFRLTLPRRRSGQIEESPLPLSMPGTDDEPAPSDPSGPHDSAAPRLAELVTGRWETVDSTGFAVFTGPTEPASETGSHPVQPAVGEYPGSDVTTAGPRPGRGA</sequence>
<comment type="catalytic activity">
    <reaction evidence="1">
        <text>ATP + protein L-histidine = ADP + protein N-phospho-L-histidine.</text>
        <dbReference type="EC" id="2.7.13.3"/>
    </reaction>
</comment>
<dbReference type="Pfam" id="PF00672">
    <property type="entry name" value="HAMP"/>
    <property type="match status" value="1"/>
</dbReference>
<proteinExistence type="predicted"/>
<evidence type="ECO:0000256" key="10">
    <source>
        <dbReference type="ARBA" id="ARBA00022840"/>
    </source>
</evidence>
<evidence type="ECO:0000256" key="7">
    <source>
        <dbReference type="ARBA" id="ARBA00022692"/>
    </source>
</evidence>
<dbReference type="Pfam" id="PF02518">
    <property type="entry name" value="HATPase_c"/>
    <property type="match status" value="1"/>
</dbReference>
<dbReference type="InterPro" id="IPR047669">
    <property type="entry name" value="MtrAB_MtrB"/>
</dbReference>
<dbReference type="FunFam" id="3.30.565.10:FF:000013">
    <property type="entry name" value="Two-component sensor histidine kinase"/>
    <property type="match status" value="1"/>
</dbReference>
<evidence type="ECO:0000256" key="4">
    <source>
        <dbReference type="ARBA" id="ARBA00022475"/>
    </source>
</evidence>
<evidence type="ECO:0000256" key="6">
    <source>
        <dbReference type="ARBA" id="ARBA00022679"/>
    </source>
</evidence>
<evidence type="ECO:0000256" key="15">
    <source>
        <dbReference type="SAM" id="MobiDB-lite"/>
    </source>
</evidence>
<evidence type="ECO:0000256" key="13">
    <source>
        <dbReference type="ARBA" id="ARBA00023136"/>
    </source>
</evidence>
<dbReference type="PRINTS" id="PR00344">
    <property type="entry name" value="BCTRLSENSOR"/>
</dbReference>
<evidence type="ECO:0000259" key="17">
    <source>
        <dbReference type="PROSITE" id="PS50109"/>
    </source>
</evidence>
<dbReference type="Gene3D" id="1.10.287.130">
    <property type="match status" value="1"/>
</dbReference>
<evidence type="ECO:0000256" key="3">
    <source>
        <dbReference type="ARBA" id="ARBA00012438"/>
    </source>
</evidence>
<evidence type="ECO:0000256" key="8">
    <source>
        <dbReference type="ARBA" id="ARBA00022741"/>
    </source>
</evidence>
<dbReference type="CDD" id="cd00082">
    <property type="entry name" value="HisKA"/>
    <property type="match status" value="1"/>
</dbReference>
<dbReference type="EC" id="2.7.13.3" evidence="3"/>
<dbReference type="FunFam" id="1.10.287.130:FF:000010">
    <property type="entry name" value="Two-component sensor histidine kinase"/>
    <property type="match status" value="1"/>
</dbReference>
<keyword evidence="9 19" id="KW-0418">Kinase</keyword>